<evidence type="ECO:0000313" key="1">
    <source>
        <dbReference type="EMBL" id="KAI5061878.1"/>
    </source>
</evidence>
<dbReference type="Proteomes" id="UP000886520">
    <property type="component" value="Chromosome 22"/>
</dbReference>
<gene>
    <name evidence="1" type="ORF">GOP47_0022417</name>
</gene>
<organism evidence="1 2">
    <name type="scientific">Adiantum capillus-veneris</name>
    <name type="common">Maidenhair fern</name>
    <dbReference type="NCBI Taxonomy" id="13818"/>
    <lineage>
        <taxon>Eukaryota</taxon>
        <taxon>Viridiplantae</taxon>
        <taxon>Streptophyta</taxon>
        <taxon>Embryophyta</taxon>
        <taxon>Tracheophyta</taxon>
        <taxon>Polypodiopsida</taxon>
        <taxon>Polypodiidae</taxon>
        <taxon>Polypodiales</taxon>
        <taxon>Pteridineae</taxon>
        <taxon>Pteridaceae</taxon>
        <taxon>Vittarioideae</taxon>
        <taxon>Adiantum</taxon>
    </lineage>
</organism>
<evidence type="ECO:0000313" key="2">
    <source>
        <dbReference type="Proteomes" id="UP000886520"/>
    </source>
</evidence>
<dbReference type="EMBL" id="JABFUD020000022">
    <property type="protein sequence ID" value="KAI5061878.1"/>
    <property type="molecule type" value="Genomic_DNA"/>
</dbReference>
<keyword evidence="2" id="KW-1185">Reference proteome</keyword>
<comment type="caution">
    <text evidence="1">The sequence shown here is derived from an EMBL/GenBank/DDBJ whole genome shotgun (WGS) entry which is preliminary data.</text>
</comment>
<reference evidence="1" key="1">
    <citation type="submission" date="2021-01" db="EMBL/GenBank/DDBJ databases">
        <title>Adiantum capillus-veneris genome.</title>
        <authorList>
            <person name="Fang Y."/>
            <person name="Liao Q."/>
        </authorList>
    </citation>
    <scope>NUCLEOTIDE SEQUENCE</scope>
    <source>
        <strain evidence="1">H3</strain>
        <tissue evidence="1">Leaf</tissue>
    </source>
</reference>
<proteinExistence type="predicted"/>
<dbReference type="AlphaFoldDB" id="A0A9D4U6G6"/>
<name>A0A9D4U6G6_ADICA</name>
<sequence>MVVSDGVGSPLAQIIAVGSVLADSNRLDNAWLSGKSLWMEECDFQALELDSPPPLCGFIWRFDMACSFLWICIDVGCGSANRSPGKSQGHVVRLSPMYMVSCGRPCHVWWHQMVVSDGMGSPLCPDSWCWF</sequence>
<accession>A0A9D4U6G6</accession>
<protein>
    <submittedName>
        <fullName evidence="1">Uncharacterized protein</fullName>
    </submittedName>
</protein>